<dbReference type="RefSeq" id="WP_115550884.1">
    <property type="nucleotide sequence ID" value="NZ_CAPHNE010000089.1"/>
</dbReference>
<protein>
    <submittedName>
        <fullName evidence="2">Uncharacterized protein</fullName>
    </submittedName>
</protein>
<evidence type="ECO:0000256" key="1">
    <source>
        <dbReference type="SAM" id="MobiDB-lite"/>
    </source>
</evidence>
<evidence type="ECO:0000313" key="3">
    <source>
        <dbReference type="Proteomes" id="UP000256650"/>
    </source>
</evidence>
<feature type="compositionally biased region" description="Basic and acidic residues" evidence="1">
    <location>
        <begin position="266"/>
        <end position="277"/>
    </location>
</feature>
<feature type="region of interest" description="Disordered" evidence="1">
    <location>
        <begin position="241"/>
        <end position="296"/>
    </location>
</feature>
<proteinExistence type="predicted"/>
<feature type="compositionally biased region" description="Polar residues" evidence="1">
    <location>
        <begin position="248"/>
        <end position="265"/>
    </location>
</feature>
<accession>A0A3D8IH53</accession>
<name>A0A3D8IH53_9HELI</name>
<sequence>MNQGQDFELLLKLKELEKETNFHFVIDKDNAEIYLFEPNSKESFDKINIQKELKEIKNANPIKQPDSTSVERYTRNVIGRIRGIIKEREDRSRAETSRSEEVGARSREIGTRNRQLHQFYDSQIWQQGLSPQERIKVEELSKKLEEQYKQSEYYKQQALKAYQQNGVTLTPNIKNLQNENILNAESPQKEISPPDYEAILNADKGFRTEKTIQYTIEQIAKEYHLPIEQVKKEIDRILYKQEKENPKTQESIQSKTQTQEVNQTQESKDLPLQRDSKTLGNPKPTKEQEQSFGRGR</sequence>
<dbReference type="AlphaFoldDB" id="A0A3D8IH53"/>
<gene>
    <name evidence="2" type="ORF">CQA43_01775</name>
</gene>
<comment type="caution">
    <text evidence="2">The sequence shown here is derived from an EMBL/GenBank/DDBJ whole genome shotgun (WGS) entry which is preliminary data.</text>
</comment>
<dbReference type="Proteomes" id="UP000256650">
    <property type="component" value="Unassembled WGS sequence"/>
</dbReference>
<organism evidence="2 3">
    <name type="scientific">Helicobacter ganmani</name>
    <dbReference type="NCBI Taxonomy" id="60246"/>
    <lineage>
        <taxon>Bacteria</taxon>
        <taxon>Pseudomonadati</taxon>
        <taxon>Campylobacterota</taxon>
        <taxon>Epsilonproteobacteria</taxon>
        <taxon>Campylobacterales</taxon>
        <taxon>Helicobacteraceae</taxon>
        <taxon>Helicobacter</taxon>
    </lineage>
</organism>
<evidence type="ECO:0000313" key="2">
    <source>
        <dbReference type="EMBL" id="RDU64549.1"/>
    </source>
</evidence>
<dbReference type="EMBL" id="NXLS01000001">
    <property type="protein sequence ID" value="RDU64549.1"/>
    <property type="molecule type" value="Genomic_DNA"/>
</dbReference>
<dbReference type="GeneID" id="82535017"/>
<reference evidence="2 3" key="1">
    <citation type="submission" date="2018-04" db="EMBL/GenBank/DDBJ databases">
        <title>Novel Campyloabacter and Helicobacter Species and Strains.</title>
        <authorList>
            <person name="Mannion A.J."/>
            <person name="Shen Z."/>
            <person name="Fox J.G."/>
        </authorList>
    </citation>
    <scope>NUCLEOTIDE SEQUENCE [LARGE SCALE GENOMIC DNA]</scope>
    <source>
        <strain evidence="2 3">MIT 99-5101</strain>
    </source>
</reference>
<dbReference type="OrthoDB" id="9867872at2"/>
<keyword evidence="3" id="KW-1185">Reference proteome</keyword>